<feature type="transmembrane region" description="Helical" evidence="1">
    <location>
        <begin position="37"/>
        <end position="56"/>
    </location>
</feature>
<evidence type="ECO:0000256" key="1">
    <source>
        <dbReference type="SAM" id="Phobius"/>
    </source>
</evidence>
<dbReference type="EMBL" id="SMKX01000009">
    <property type="protein sequence ID" value="TDD62077.1"/>
    <property type="molecule type" value="Genomic_DNA"/>
</dbReference>
<keyword evidence="1" id="KW-0812">Transmembrane</keyword>
<dbReference type="RefSeq" id="WP_132166034.1">
    <property type="nucleotide sequence ID" value="NZ_SMKX01000009.1"/>
</dbReference>
<reference evidence="2 3" key="1">
    <citation type="submission" date="2019-03" db="EMBL/GenBank/DDBJ databases">
        <title>Draft genome sequences of novel Actinobacteria.</title>
        <authorList>
            <person name="Sahin N."/>
            <person name="Ay H."/>
            <person name="Saygin H."/>
        </authorList>
    </citation>
    <scope>NUCLEOTIDE SEQUENCE [LARGE SCALE GENOMIC DNA]</scope>
    <source>
        <strain evidence="2 3">JCM 13523</strain>
    </source>
</reference>
<organism evidence="2 3">
    <name type="scientific">Kribbella antibiotica</name>
    <dbReference type="NCBI Taxonomy" id="190195"/>
    <lineage>
        <taxon>Bacteria</taxon>
        <taxon>Bacillati</taxon>
        <taxon>Actinomycetota</taxon>
        <taxon>Actinomycetes</taxon>
        <taxon>Propionibacteriales</taxon>
        <taxon>Kribbellaceae</taxon>
        <taxon>Kribbella</taxon>
    </lineage>
</organism>
<comment type="caution">
    <text evidence="2">The sequence shown here is derived from an EMBL/GenBank/DDBJ whole genome shotgun (WGS) entry which is preliminary data.</text>
</comment>
<proteinExistence type="predicted"/>
<sequence length="62" mass="6721">MKILSVIRILIFTVGTLCLIELNLSLIVFSKLSRGEIMTVGSIGGLLYLILASILIGHPHDT</sequence>
<keyword evidence="1" id="KW-1133">Transmembrane helix</keyword>
<keyword evidence="3" id="KW-1185">Reference proteome</keyword>
<feature type="transmembrane region" description="Helical" evidence="1">
    <location>
        <begin position="6"/>
        <end position="30"/>
    </location>
</feature>
<name>A0A4V2YQI5_9ACTN</name>
<protein>
    <submittedName>
        <fullName evidence="2">Uncharacterized protein</fullName>
    </submittedName>
</protein>
<evidence type="ECO:0000313" key="2">
    <source>
        <dbReference type="EMBL" id="TDD62077.1"/>
    </source>
</evidence>
<dbReference type="Proteomes" id="UP000295124">
    <property type="component" value="Unassembled WGS sequence"/>
</dbReference>
<keyword evidence="1" id="KW-0472">Membrane</keyword>
<dbReference type="AlphaFoldDB" id="A0A4V2YQI5"/>
<gene>
    <name evidence="2" type="ORF">E1263_05550</name>
</gene>
<evidence type="ECO:0000313" key="3">
    <source>
        <dbReference type="Proteomes" id="UP000295124"/>
    </source>
</evidence>
<accession>A0A4V2YQI5</accession>